<dbReference type="Pfam" id="PF01425">
    <property type="entry name" value="Amidase"/>
    <property type="match status" value="1"/>
</dbReference>
<dbReference type="Proteomes" id="UP000449710">
    <property type="component" value="Unassembled WGS sequence"/>
</dbReference>
<dbReference type="Gene3D" id="3.90.1300.10">
    <property type="entry name" value="Amidase signature (AS) domain"/>
    <property type="match status" value="1"/>
</dbReference>
<dbReference type="PANTHER" id="PTHR42678">
    <property type="entry name" value="AMIDASE"/>
    <property type="match status" value="1"/>
</dbReference>
<dbReference type="InterPro" id="IPR036928">
    <property type="entry name" value="AS_sf"/>
</dbReference>
<dbReference type="AlphaFoldDB" id="A0AA44BER6"/>
<reference evidence="2 3" key="1">
    <citation type="submission" date="2019-04" db="EMBL/GenBank/DDBJ databases">
        <title>Isachenkonia alkalipeptolytica gen. nov. sp. nov. a new anaerobic, alkiliphilic organothrophic bacterium capable to reduce synthesized ferrihydrite isolated from a soda lake.</title>
        <authorList>
            <person name="Toshchakov S.V."/>
            <person name="Zavarzina D.G."/>
            <person name="Zhilina T.N."/>
            <person name="Kostrikina N.A."/>
            <person name="Kublanov I.V."/>
        </authorList>
    </citation>
    <scope>NUCLEOTIDE SEQUENCE [LARGE SCALE GENOMIC DNA]</scope>
    <source>
        <strain evidence="2 3">Z-1701</strain>
    </source>
</reference>
<dbReference type="InterPro" id="IPR023631">
    <property type="entry name" value="Amidase_dom"/>
</dbReference>
<dbReference type="SUPFAM" id="SSF75304">
    <property type="entry name" value="Amidase signature (AS) enzymes"/>
    <property type="match status" value="1"/>
</dbReference>
<protein>
    <submittedName>
        <fullName evidence="2">Amidase</fullName>
    </submittedName>
</protein>
<feature type="domain" description="Amidase" evidence="1">
    <location>
        <begin position="31"/>
        <end position="472"/>
    </location>
</feature>
<dbReference type="EMBL" id="SUMG01000020">
    <property type="protein sequence ID" value="NBG89248.1"/>
    <property type="molecule type" value="Genomic_DNA"/>
</dbReference>
<accession>A0AA44BER6</accession>
<comment type="caution">
    <text evidence="2">The sequence shown here is derived from an EMBL/GenBank/DDBJ whole genome shotgun (WGS) entry which is preliminary data.</text>
</comment>
<name>A0AA44BER6_9CLOT</name>
<dbReference type="RefSeq" id="WP_160722726.1">
    <property type="nucleotide sequence ID" value="NZ_SUMG01000020.1"/>
</dbReference>
<proteinExistence type="predicted"/>
<evidence type="ECO:0000259" key="1">
    <source>
        <dbReference type="Pfam" id="PF01425"/>
    </source>
</evidence>
<evidence type="ECO:0000313" key="3">
    <source>
        <dbReference type="Proteomes" id="UP000449710"/>
    </source>
</evidence>
<sequence length="497" mass="54599">MDESLKSKEIMEATIERIHHLMEEGELTCRELVEFYLKRIEAYDQKGPKINSIIKINPDALKIADELDAKYEKTGLTGSLHGIPVLLKDNVDTKDMETTAGSLSLEESIPKEDAFITKRMKEAGAIIIAKVNLHEFAVWGETVSSVLGQTLNPYDLTRTPGGSSGGTGASVASNFGMVGIGTDTINSVRSPASACSLVGFRPTVGLISKTGIVPYSFTQDTAGPICRSVEDAVKLLDVIRGYDPKDRATAGAREMQTGYFAKHLKRDGLKKKRIGVLRSFFGKEKVHAEVNEQINKRLEDIQKSGGVVVDLDESIDADQLIKEVSVHLYELKRELNEYLEALGEPAKVGSLKEIIDSGKFHKGIEENIKIAQDLSTDTPEYHNRLKKRKQLRNQVVEIMEKNQLDAIVYPHQKRPVVKVGESQVDRNGVIGSVTGFPSCVVPGGFTSATAEAPGGIPVGIEFLTREWDEATLIEIVYGFEQNTLCRKSPMEVPAVES</sequence>
<keyword evidence="3" id="KW-1185">Reference proteome</keyword>
<gene>
    <name evidence="2" type="ORF">ISALK_12185</name>
</gene>
<dbReference type="PANTHER" id="PTHR42678:SF5">
    <property type="entry name" value="GLUTAMYL-TRNA(GLN) AMIDOTRANSFERASE SUBUNIT A"/>
    <property type="match status" value="1"/>
</dbReference>
<evidence type="ECO:0000313" key="2">
    <source>
        <dbReference type="EMBL" id="NBG89248.1"/>
    </source>
</evidence>
<dbReference type="PIRSF" id="PIRSF001221">
    <property type="entry name" value="Amidase_fungi"/>
    <property type="match status" value="1"/>
</dbReference>
<organism evidence="2 3">
    <name type="scientific">Isachenkonia alkalipeptolytica</name>
    <dbReference type="NCBI Taxonomy" id="2565777"/>
    <lineage>
        <taxon>Bacteria</taxon>
        <taxon>Bacillati</taxon>
        <taxon>Bacillota</taxon>
        <taxon>Clostridia</taxon>
        <taxon>Eubacteriales</taxon>
        <taxon>Clostridiaceae</taxon>
        <taxon>Isachenkonia</taxon>
    </lineage>
</organism>